<organism evidence="12 13">
    <name type="scientific">Mycolicibacterium rutilum</name>
    <name type="common">Mycobacterium rutilum</name>
    <dbReference type="NCBI Taxonomy" id="370526"/>
    <lineage>
        <taxon>Bacteria</taxon>
        <taxon>Bacillati</taxon>
        <taxon>Actinomycetota</taxon>
        <taxon>Actinomycetes</taxon>
        <taxon>Mycobacteriales</taxon>
        <taxon>Mycobacteriaceae</taxon>
        <taxon>Mycolicibacterium</taxon>
    </lineage>
</organism>
<dbReference type="PANTHER" id="PTHR10309">
    <property type="entry name" value="MANNOSE-6-PHOSPHATE ISOMERASE"/>
    <property type="match status" value="1"/>
</dbReference>
<dbReference type="PANTHER" id="PTHR10309:SF0">
    <property type="entry name" value="MANNOSE-6-PHOSPHATE ISOMERASE"/>
    <property type="match status" value="1"/>
</dbReference>
<comment type="cofactor">
    <cofactor evidence="9">
        <name>Zn(2+)</name>
        <dbReference type="ChEBI" id="CHEBI:29105"/>
    </cofactor>
    <text evidence="9">Binds 1 zinc ion per subunit.</text>
</comment>
<dbReference type="Gene3D" id="2.60.120.10">
    <property type="entry name" value="Jelly Rolls"/>
    <property type="match status" value="2"/>
</dbReference>
<evidence type="ECO:0000259" key="11">
    <source>
        <dbReference type="Pfam" id="PF20511"/>
    </source>
</evidence>
<dbReference type="RefSeq" id="WP_083409913.1">
    <property type="nucleotide sequence ID" value="NZ_LT629971.1"/>
</dbReference>
<feature type="domain" description="AraC-type arabinose-binding/dimerisation" evidence="10">
    <location>
        <begin position="333"/>
        <end position="387"/>
    </location>
</feature>
<dbReference type="Gene3D" id="1.10.441.10">
    <property type="entry name" value="Phosphomannose Isomerase, domain 2"/>
    <property type="match status" value="1"/>
</dbReference>
<evidence type="ECO:0000256" key="2">
    <source>
        <dbReference type="ARBA" id="ARBA00010772"/>
    </source>
</evidence>
<dbReference type="CDD" id="cd07011">
    <property type="entry name" value="cupin_PMI_type_I_N"/>
    <property type="match status" value="1"/>
</dbReference>
<evidence type="ECO:0000313" key="12">
    <source>
        <dbReference type="EMBL" id="SEH90821.1"/>
    </source>
</evidence>
<evidence type="ECO:0000256" key="8">
    <source>
        <dbReference type="PIRSR" id="PIRSR001480-1"/>
    </source>
</evidence>
<dbReference type="AlphaFoldDB" id="A0A1H6LQ81"/>
<dbReference type="GO" id="GO:0008270">
    <property type="term" value="F:zinc ion binding"/>
    <property type="evidence" value="ECO:0007669"/>
    <property type="project" value="InterPro"/>
</dbReference>
<feature type="binding site" evidence="9">
    <location>
        <position position="99"/>
    </location>
    <ligand>
        <name>Zn(2+)</name>
        <dbReference type="ChEBI" id="CHEBI:29105"/>
    </ligand>
</feature>
<keyword evidence="13" id="KW-1185">Reference proteome</keyword>
<evidence type="ECO:0000256" key="3">
    <source>
        <dbReference type="ARBA" id="ARBA00011956"/>
    </source>
</evidence>
<gene>
    <name evidence="12" type="ORF">SAMN04489835_5532</name>
</gene>
<feature type="domain" description="Phosphomannose isomerase type I catalytic" evidence="11">
    <location>
        <begin position="4"/>
        <end position="151"/>
    </location>
</feature>
<dbReference type="EMBL" id="LT629971">
    <property type="protein sequence ID" value="SEH90821.1"/>
    <property type="molecule type" value="Genomic_DNA"/>
</dbReference>
<dbReference type="PIRSF" id="PIRSF001480">
    <property type="entry name" value="Mannose-6-phosphate_isomerase"/>
    <property type="match status" value="1"/>
</dbReference>
<evidence type="ECO:0000313" key="13">
    <source>
        <dbReference type="Proteomes" id="UP000182915"/>
    </source>
</evidence>
<evidence type="ECO:0000256" key="6">
    <source>
        <dbReference type="ARBA" id="ARBA00023125"/>
    </source>
</evidence>
<feature type="binding site" evidence="9">
    <location>
        <position position="97"/>
    </location>
    <ligand>
        <name>Zn(2+)</name>
        <dbReference type="ChEBI" id="CHEBI:29105"/>
    </ligand>
</feature>
<keyword evidence="7 12" id="KW-0413">Isomerase</keyword>
<feature type="binding site" evidence="9">
    <location>
        <position position="134"/>
    </location>
    <ligand>
        <name>Zn(2+)</name>
        <dbReference type="ChEBI" id="CHEBI:29105"/>
    </ligand>
</feature>
<comment type="catalytic activity">
    <reaction evidence="1">
        <text>D-mannose 6-phosphate = D-fructose 6-phosphate</text>
        <dbReference type="Rhea" id="RHEA:12356"/>
        <dbReference type="ChEBI" id="CHEBI:58735"/>
        <dbReference type="ChEBI" id="CHEBI:61527"/>
        <dbReference type="EC" id="5.3.1.8"/>
    </reaction>
</comment>
<dbReference type="GO" id="GO:0003677">
    <property type="term" value="F:DNA binding"/>
    <property type="evidence" value="ECO:0007669"/>
    <property type="project" value="UniProtKB-KW"/>
</dbReference>
<evidence type="ECO:0000256" key="4">
    <source>
        <dbReference type="ARBA" id="ARBA00022723"/>
    </source>
</evidence>
<sequence length="408" mass="43674">MHLLRGAVRTYAWGSRTAIAEFTGRPSPTAHPEAELWFGAHPGDPAMLKTDDGERSLIDALRDDPEGQLGAAVCARFGETLPFLVKVLAADEPLSLQAHPSAEQAAEGFERENKLQIPVSAPNRNYRDPSHKPELIVALDQFEALAGFRPVPRTIELMRALAVTDLDPFVHLLSGQPDAGGLRAVFTTWITAPQPDLDVLVPAVIDGAINYMRSGKSEFANEAKTVLELGERYPGDAGVLASLLLNRITLEPGEGIYLPAGNLHAYINGVGVEVMANSDNVLRGGLTPKHVDVPELLRVLDFTPAADVVVRSEVVEDGIESLYPTPAPEFAVSVLRIDGDRIGHEIDAPTRHDGPQILLCTEGSTVVHAKGGTVTLQKGSAAWVSADDGPIRLAATEPTTLFRSTVGI</sequence>
<evidence type="ECO:0000256" key="7">
    <source>
        <dbReference type="ARBA" id="ARBA00023235"/>
    </source>
</evidence>
<dbReference type="SUPFAM" id="SSF51182">
    <property type="entry name" value="RmlC-like cupins"/>
    <property type="match status" value="1"/>
</dbReference>
<keyword evidence="4 9" id="KW-0479">Metal-binding</keyword>
<dbReference type="STRING" id="370526.SAMN04489835_5532"/>
<dbReference type="Proteomes" id="UP000182915">
    <property type="component" value="Chromosome I"/>
</dbReference>
<dbReference type="GO" id="GO:0004476">
    <property type="term" value="F:mannose-6-phosphate isomerase activity"/>
    <property type="evidence" value="ECO:0007669"/>
    <property type="project" value="UniProtKB-EC"/>
</dbReference>
<dbReference type="OrthoDB" id="9792649at2"/>
<dbReference type="GO" id="GO:0009298">
    <property type="term" value="P:GDP-mannose biosynthetic process"/>
    <property type="evidence" value="ECO:0007669"/>
    <property type="project" value="InterPro"/>
</dbReference>
<evidence type="ECO:0000256" key="5">
    <source>
        <dbReference type="ARBA" id="ARBA00022833"/>
    </source>
</evidence>
<dbReference type="InterPro" id="IPR001250">
    <property type="entry name" value="Man6P_Isoase-1"/>
</dbReference>
<reference evidence="13" key="1">
    <citation type="submission" date="2016-10" db="EMBL/GenBank/DDBJ databases">
        <authorList>
            <person name="Varghese N."/>
            <person name="Submissions S."/>
        </authorList>
    </citation>
    <scope>NUCLEOTIDE SEQUENCE [LARGE SCALE GENOMIC DNA]</scope>
    <source>
        <strain evidence="13">DSM 45405</strain>
    </source>
</reference>
<dbReference type="Pfam" id="PF20511">
    <property type="entry name" value="PMI_typeI_cat"/>
    <property type="match status" value="1"/>
</dbReference>
<dbReference type="InterPro" id="IPR014710">
    <property type="entry name" value="RmlC-like_jellyroll"/>
</dbReference>
<evidence type="ECO:0000259" key="10">
    <source>
        <dbReference type="Pfam" id="PF02311"/>
    </source>
</evidence>
<dbReference type="Pfam" id="PF02311">
    <property type="entry name" value="AraC_binding"/>
    <property type="match status" value="1"/>
</dbReference>
<dbReference type="GO" id="GO:0005829">
    <property type="term" value="C:cytosol"/>
    <property type="evidence" value="ECO:0007669"/>
    <property type="project" value="TreeGrafter"/>
</dbReference>
<feature type="binding site" evidence="9">
    <location>
        <position position="264"/>
    </location>
    <ligand>
        <name>Zn(2+)</name>
        <dbReference type="ChEBI" id="CHEBI:29105"/>
    </ligand>
</feature>
<protein>
    <recommendedName>
        <fullName evidence="3">mannose-6-phosphate isomerase</fullName>
        <ecNumber evidence="3">5.3.1.8</ecNumber>
    </recommendedName>
</protein>
<evidence type="ECO:0000256" key="1">
    <source>
        <dbReference type="ARBA" id="ARBA00000757"/>
    </source>
</evidence>
<dbReference type="GO" id="GO:0006355">
    <property type="term" value="P:regulation of DNA-templated transcription"/>
    <property type="evidence" value="ECO:0007669"/>
    <property type="project" value="InterPro"/>
</dbReference>
<accession>A0A1H6LQ81</accession>
<keyword evidence="5 9" id="KW-0862">Zinc</keyword>
<dbReference type="InterPro" id="IPR003313">
    <property type="entry name" value="AraC-bd"/>
</dbReference>
<proteinExistence type="inferred from homology"/>
<keyword evidence="6" id="KW-0238">DNA-binding</keyword>
<dbReference type="PRINTS" id="PR00714">
    <property type="entry name" value="MAN6PISMRASE"/>
</dbReference>
<name>A0A1H6LQ81_MYCRU</name>
<dbReference type="InterPro" id="IPR046457">
    <property type="entry name" value="PMI_typeI_cat"/>
</dbReference>
<dbReference type="InterPro" id="IPR011051">
    <property type="entry name" value="RmlC_Cupin_sf"/>
</dbReference>
<dbReference type="NCBIfam" id="TIGR00218">
    <property type="entry name" value="manA"/>
    <property type="match status" value="1"/>
</dbReference>
<comment type="similarity">
    <text evidence="2">Belongs to the mannose-6-phosphate isomerase type 1 family.</text>
</comment>
<dbReference type="InterPro" id="IPR016305">
    <property type="entry name" value="Mannose-6-P_Isomerase"/>
</dbReference>
<evidence type="ECO:0000256" key="9">
    <source>
        <dbReference type="PIRSR" id="PIRSR001480-2"/>
    </source>
</evidence>
<dbReference type="EC" id="5.3.1.8" evidence="3"/>
<dbReference type="GO" id="GO:0005975">
    <property type="term" value="P:carbohydrate metabolic process"/>
    <property type="evidence" value="ECO:0007669"/>
    <property type="project" value="InterPro"/>
</dbReference>
<feature type="active site" evidence="8">
    <location>
        <position position="283"/>
    </location>
</feature>